<dbReference type="Proteomes" id="UP000013941">
    <property type="component" value="Chromosome"/>
</dbReference>
<dbReference type="InterPro" id="IPR015946">
    <property type="entry name" value="KH_dom-like_a/b"/>
</dbReference>
<evidence type="ECO:0000313" key="2">
    <source>
        <dbReference type="Proteomes" id="UP000013941"/>
    </source>
</evidence>
<reference evidence="1 2" key="1">
    <citation type="journal article" date="2013" name="BMC Genomics">
        <title>Comparison of the complete genome sequence of two closely related isolates of 'Candidatus Phytoplasma australiense' reveals genome plasticity.</title>
        <authorList>
            <person name="Andersen M.T."/>
            <person name="Liefting L.W."/>
            <person name="Havukkala I."/>
            <person name="Beever R.E."/>
        </authorList>
    </citation>
    <scope>NUCLEOTIDE SEQUENCE [LARGE SCALE GENOMIC DNA]</scope>
    <source>
        <strain evidence="1 2">NZSb11</strain>
    </source>
</reference>
<dbReference type="AlphaFoldDB" id="R4RW05"/>
<organism evidence="1 2">
    <name type="scientific">Strawberry lethal yellows phytoplasma (CPA) str. NZSb11</name>
    <dbReference type="NCBI Taxonomy" id="980422"/>
    <lineage>
        <taxon>Bacteria</taxon>
        <taxon>Bacillati</taxon>
        <taxon>Mycoplasmatota</taxon>
        <taxon>Mollicutes</taxon>
        <taxon>Acholeplasmatales</taxon>
        <taxon>Acholeplasmataceae</taxon>
        <taxon>Candidatus Phytoplasma</taxon>
        <taxon>16SrXII (Stolbur group)</taxon>
    </lineage>
</organism>
<dbReference type="EMBL" id="CP002548">
    <property type="protein sequence ID" value="AGL90022.1"/>
    <property type="molecule type" value="Genomic_DNA"/>
</dbReference>
<sequence length="145" mass="16633">MLKMIVFQTTTYFNPYLNDLCFFEEKSGTTKKLVSALEPSQGQSGPKDLFCLSWAICLYRTTHKFLDLKGHKNPEIKVKVTLEMLKDERGFYFKPTAILAIKGMSLEETETILKTVDYKCPISRLISNDPHVQVKVASYDELITQ</sequence>
<dbReference type="PATRIC" id="fig|980422.3.peg.87"/>
<protein>
    <submittedName>
        <fullName evidence="1">OsmC/Ohr Family Protein</fullName>
    </submittedName>
</protein>
<keyword evidence="2" id="KW-1185">Reference proteome</keyword>
<dbReference type="Pfam" id="PF02566">
    <property type="entry name" value="OsmC"/>
    <property type="match status" value="1"/>
</dbReference>
<dbReference type="Gene3D" id="3.30.300.20">
    <property type="match status" value="1"/>
</dbReference>
<gene>
    <name evidence="1" type="ORF">SLY_0096</name>
</gene>
<name>R4RW05_PHYAS</name>
<dbReference type="KEGG" id="nzs:SLY_0096"/>
<dbReference type="InterPro" id="IPR036102">
    <property type="entry name" value="OsmC/Ohrsf"/>
</dbReference>
<dbReference type="HOGENOM" id="CLU_1813852_0_0_14"/>
<dbReference type="SUPFAM" id="SSF82784">
    <property type="entry name" value="OsmC-like"/>
    <property type="match status" value="1"/>
</dbReference>
<evidence type="ECO:0000313" key="1">
    <source>
        <dbReference type="EMBL" id="AGL90022.1"/>
    </source>
</evidence>
<accession>R4RW05</accession>
<proteinExistence type="predicted"/>
<dbReference type="InterPro" id="IPR003718">
    <property type="entry name" value="OsmC/Ohr_fam"/>
</dbReference>